<proteinExistence type="predicted"/>
<name>A0A132AGT5_SARSC</name>
<accession>A0A132AGT5</accession>
<dbReference type="OrthoDB" id="428525at2759"/>
<evidence type="ECO:0000313" key="3">
    <source>
        <dbReference type="Proteomes" id="UP000616769"/>
    </source>
</evidence>
<feature type="region of interest" description="Disordered" evidence="1">
    <location>
        <begin position="1"/>
        <end position="78"/>
    </location>
</feature>
<feature type="non-terminal residue" evidence="2">
    <location>
        <position position="1"/>
    </location>
</feature>
<protein>
    <submittedName>
        <fullName evidence="2">Uncharacterized protein</fullName>
    </submittedName>
</protein>
<reference evidence="2 3" key="1">
    <citation type="journal article" date="2015" name="Parasit. Vectors">
        <title>Draft genome of the scabies mite.</title>
        <authorList>
            <person name="Rider S.D.Jr."/>
            <person name="Morgan M.S."/>
            <person name="Arlian L.G."/>
        </authorList>
    </citation>
    <scope>NUCLEOTIDE SEQUENCE [LARGE SCALE GENOMIC DNA]</scope>
    <source>
        <strain evidence="2">Arlian Lab</strain>
    </source>
</reference>
<feature type="compositionally biased region" description="Polar residues" evidence="1">
    <location>
        <begin position="1"/>
        <end position="11"/>
    </location>
</feature>
<sequence length="142" mass="15961">MSMPSTSNQSVLDDDDQSRNQSSQSESFAVNVEESGSAERVNEVVEITEPIPAFLDSTSPNRRYRPRAMSHLPYKRNSERRIAKVREAQKHRSMLNRTVSTESLVHEIKDTDMDSSAEPYLIAQNDTTKNSLLNSSITSNVS</sequence>
<evidence type="ECO:0000313" key="2">
    <source>
        <dbReference type="EMBL" id="KPM10216.1"/>
    </source>
</evidence>
<comment type="caution">
    <text evidence="2">The sequence shown here is derived from an EMBL/GenBank/DDBJ whole genome shotgun (WGS) entry which is preliminary data.</text>
</comment>
<dbReference type="Proteomes" id="UP000616769">
    <property type="component" value="Unassembled WGS sequence"/>
</dbReference>
<evidence type="ECO:0000256" key="1">
    <source>
        <dbReference type="SAM" id="MobiDB-lite"/>
    </source>
</evidence>
<dbReference type="AlphaFoldDB" id="A0A132AGT5"/>
<dbReference type="VEuPathDB" id="VectorBase:SSCA001494"/>
<organism evidence="2 3">
    <name type="scientific">Sarcoptes scabiei</name>
    <name type="common">Itch mite</name>
    <name type="synonym">Acarus scabiei</name>
    <dbReference type="NCBI Taxonomy" id="52283"/>
    <lineage>
        <taxon>Eukaryota</taxon>
        <taxon>Metazoa</taxon>
        <taxon>Ecdysozoa</taxon>
        <taxon>Arthropoda</taxon>
        <taxon>Chelicerata</taxon>
        <taxon>Arachnida</taxon>
        <taxon>Acari</taxon>
        <taxon>Acariformes</taxon>
        <taxon>Sarcoptiformes</taxon>
        <taxon>Astigmata</taxon>
        <taxon>Psoroptidia</taxon>
        <taxon>Sarcoptoidea</taxon>
        <taxon>Sarcoptidae</taxon>
        <taxon>Sarcoptinae</taxon>
        <taxon>Sarcoptes</taxon>
    </lineage>
</organism>
<gene>
    <name evidence="2" type="ORF">QR98_0087660</name>
</gene>
<dbReference type="EMBL" id="JXLN01014774">
    <property type="protein sequence ID" value="KPM10216.1"/>
    <property type="molecule type" value="Genomic_DNA"/>
</dbReference>